<feature type="transmembrane region" description="Helical" evidence="12">
    <location>
        <begin position="720"/>
        <end position="746"/>
    </location>
</feature>
<keyword evidence="4 12" id="KW-0812">Transmembrane</keyword>
<evidence type="ECO:0000256" key="1">
    <source>
        <dbReference type="ARBA" id="ARBA00004141"/>
    </source>
</evidence>
<feature type="transmembrane region" description="Helical" evidence="12">
    <location>
        <begin position="164"/>
        <end position="184"/>
    </location>
</feature>
<dbReference type="PANTHER" id="PTHR43394">
    <property type="entry name" value="ATP-DEPENDENT PERMEASE MDL1, MITOCHONDRIAL"/>
    <property type="match status" value="1"/>
</dbReference>
<dbReference type="InterPro" id="IPR003439">
    <property type="entry name" value="ABC_transporter-like_ATP-bd"/>
</dbReference>
<evidence type="ECO:0000259" key="14">
    <source>
        <dbReference type="PROSITE" id="PS50929"/>
    </source>
</evidence>
<gene>
    <name evidence="15" type="ORF">SPI_02472</name>
</gene>
<dbReference type="Gene3D" id="1.20.1560.10">
    <property type="entry name" value="ABC transporter type 1, transmembrane domain"/>
    <property type="match status" value="3"/>
</dbReference>
<dbReference type="InterPro" id="IPR017871">
    <property type="entry name" value="ABC_transporter-like_CS"/>
</dbReference>
<dbReference type="InterPro" id="IPR039421">
    <property type="entry name" value="Type_1_exporter"/>
</dbReference>
<evidence type="ECO:0000256" key="7">
    <source>
        <dbReference type="ARBA" id="ARBA00022840"/>
    </source>
</evidence>
<dbReference type="GO" id="GO:0015421">
    <property type="term" value="F:ABC-type oligopeptide transporter activity"/>
    <property type="evidence" value="ECO:0007669"/>
    <property type="project" value="TreeGrafter"/>
</dbReference>
<dbReference type="GO" id="GO:0005524">
    <property type="term" value="F:ATP binding"/>
    <property type="evidence" value="ECO:0007669"/>
    <property type="project" value="UniProtKB-KW"/>
</dbReference>
<evidence type="ECO:0000313" key="15">
    <source>
        <dbReference type="EMBL" id="OAA65685.1"/>
    </source>
</evidence>
<dbReference type="GO" id="GO:0090374">
    <property type="term" value="P:oligopeptide export from mitochondrion"/>
    <property type="evidence" value="ECO:0007669"/>
    <property type="project" value="TreeGrafter"/>
</dbReference>
<feature type="transmembrane region" description="Helical" evidence="12">
    <location>
        <begin position="679"/>
        <end position="700"/>
    </location>
</feature>
<dbReference type="FunFam" id="3.40.50.300:FF:000240">
    <property type="entry name" value="ABC transporter B family member 20"/>
    <property type="match status" value="1"/>
</dbReference>
<feature type="domain" description="ABC transporter" evidence="13">
    <location>
        <begin position="1009"/>
        <end position="1268"/>
    </location>
</feature>
<feature type="transmembrane region" description="Helical" evidence="12">
    <location>
        <begin position="190"/>
        <end position="213"/>
    </location>
</feature>
<dbReference type="STRING" id="1081102.A0A167Y0Y6"/>
<accession>A0A167Y0Y6</accession>
<dbReference type="PROSITE" id="PS50893">
    <property type="entry name" value="ABC_TRANSPORTER_2"/>
    <property type="match status" value="2"/>
</dbReference>
<dbReference type="SUPFAM" id="SSF90123">
    <property type="entry name" value="ABC transporter transmembrane region"/>
    <property type="match status" value="2"/>
</dbReference>
<keyword evidence="3" id="KW-0813">Transport</keyword>
<keyword evidence="8 12" id="KW-1133">Transmembrane helix</keyword>
<dbReference type="CDD" id="cd18578">
    <property type="entry name" value="ABC_6TM_Pgp_ABCB1_D2_like"/>
    <property type="match status" value="1"/>
</dbReference>
<proteinExistence type="inferred from homology"/>
<reference evidence="15 16" key="1">
    <citation type="journal article" date="2016" name="Genome Biol. Evol.">
        <title>Divergent and convergent evolution of fungal pathogenicity.</title>
        <authorList>
            <person name="Shang Y."/>
            <person name="Xiao G."/>
            <person name="Zheng P."/>
            <person name="Cen K."/>
            <person name="Zhan S."/>
            <person name="Wang C."/>
        </authorList>
    </citation>
    <scope>NUCLEOTIDE SEQUENCE [LARGE SCALE GENOMIC DNA]</scope>
    <source>
        <strain evidence="15 16">RCEF 264</strain>
    </source>
</reference>
<dbReference type="OrthoDB" id="6500128at2759"/>
<feature type="compositionally biased region" description="Basic and acidic residues" evidence="11">
    <location>
        <begin position="14"/>
        <end position="23"/>
    </location>
</feature>
<dbReference type="SUPFAM" id="SSF52540">
    <property type="entry name" value="P-loop containing nucleoside triphosphate hydrolases"/>
    <property type="match status" value="2"/>
</dbReference>
<evidence type="ECO:0000256" key="10">
    <source>
        <dbReference type="ARBA" id="ARBA00023180"/>
    </source>
</evidence>
<evidence type="ECO:0000256" key="12">
    <source>
        <dbReference type="SAM" id="Phobius"/>
    </source>
</evidence>
<keyword evidence="16" id="KW-1185">Reference proteome</keyword>
<dbReference type="InterPro" id="IPR003593">
    <property type="entry name" value="AAA+_ATPase"/>
</dbReference>
<dbReference type="FunFam" id="1.20.1560.10:FF:000057">
    <property type="entry name" value="ABC multidrug transporter SitT"/>
    <property type="match status" value="1"/>
</dbReference>
<evidence type="ECO:0000256" key="8">
    <source>
        <dbReference type="ARBA" id="ARBA00022989"/>
    </source>
</evidence>
<dbReference type="CDD" id="cd18577">
    <property type="entry name" value="ABC_6TM_Pgp_ABCB1_D1_like"/>
    <property type="match status" value="1"/>
</dbReference>
<protein>
    <submittedName>
        <fullName evidence="15">ABC transporter, transmembrane domain, type 1</fullName>
    </submittedName>
</protein>
<evidence type="ECO:0000259" key="13">
    <source>
        <dbReference type="PROSITE" id="PS50893"/>
    </source>
</evidence>
<dbReference type="AlphaFoldDB" id="A0A167Y0Y6"/>
<dbReference type="PROSITE" id="PS00211">
    <property type="entry name" value="ABC_TRANSPORTER_1"/>
    <property type="match status" value="2"/>
</dbReference>
<comment type="subcellular location">
    <subcellularLocation>
        <location evidence="1">Membrane</location>
        <topology evidence="1">Multi-pass membrane protein</topology>
    </subcellularLocation>
</comment>
<comment type="caution">
    <text evidence="15">The sequence shown here is derived from an EMBL/GenBank/DDBJ whole genome shotgun (WGS) entry which is preliminary data.</text>
</comment>
<keyword evidence="5" id="KW-0677">Repeat</keyword>
<keyword evidence="10" id="KW-0325">Glycoprotein</keyword>
<name>A0A167Y0Y6_9HYPO</name>
<evidence type="ECO:0000256" key="6">
    <source>
        <dbReference type="ARBA" id="ARBA00022741"/>
    </source>
</evidence>
<evidence type="ECO:0000256" key="2">
    <source>
        <dbReference type="ARBA" id="ARBA00007577"/>
    </source>
</evidence>
<organism evidence="15 16">
    <name type="scientific">Niveomyces insectorum RCEF 264</name>
    <dbReference type="NCBI Taxonomy" id="1081102"/>
    <lineage>
        <taxon>Eukaryota</taxon>
        <taxon>Fungi</taxon>
        <taxon>Dikarya</taxon>
        <taxon>Ascomycota</taxon>
        <taxon>Pezizomycotina</taxon>
        <taxon>Sordariomycetes</taxon>
        <taxon>Hypocreomycetidae</taxon>
        <taxon>Hypocreales</taxon>
        <taxon>Cordycipitaceae</taxon>
        <taxon>Niveomyces</taxon>
    </lineage>
</organism>
<dbReference type="GO" id="GO:0016887">
    <property type="term" value="F:ATP hydrolysis activity"/>
    <property type="evidence" value="ECO:0007669"/>
    <property type="project" value="InterPro"/>
</dbReference>
<dbReference type="GO" id="GO:0005743">
    <property type="term" value="C:mitochondrial inner membrane"/>
    <property type="evidence" value="ECO:0007669"/>
    <property type="project" value="TreeGrafter"/>
</dbReference>
<feature type="transmembrane region" description="Helical" evidence="12">
    <location>
        <begin position="268"/>
        <end position="286"/>
    </location>
</feature>
<dbReference type="FunFam" id="3.40.50.300:FF:000967">
    <property type="entry name" value="ABC multidrug transporter mdr4"/>
    <property type="match status" value="1"/>
</dbReference>
<dbReference type="PANTHER" id="PTHR43394:SF27">
    <property type="entry name" value="ATP-DEPENDENT TRANSLOCASE ABCB1-LIKE"/>
    <property type="match status" value="1"/>
</dbReference>
<dbReference type="Pfam" id="PF00005">
    <property type="entry name" value="ABC_tran"/>
    <property type="match status" value="2"/>
</dbReference>
<dbReference type="Pfam" id="PF00664">
    <property type="entry name" value="ABC_membrane"/>
    <property type="match status" value="2"/>
</dbReference>
<dbReference type="SMART" id="SM00382">
    <property type="entry name" value="AAA"/>
    <property type="match status" value="2"/>
</dbReference>
<feature type="transmembrane region" description="Helical" evidence="12">
    <location>
        <begin position="45"/>
        <end position="69"/>
    </location>
</feature>
<keyword evidence="6" id="KW-0547">Nucleotide-binding</keyword>
<feature type="transmembrane region" description="Helical" evidence="12">
    <location>
        <begin position="940"/>
        <end position="961"/>
    </location>
</feature>
<evidence type="ECO:0000256" key="11">
    <source>
        <dbReference type="SAM" id="MobiDB-lite"/>
    </source>
</evidence>
<evidence type="ECO:0000256" key="4">
    <source>
        <dbReference type="ARBA" id="ARBA00022692"/>
    </source>
</evidence>
<dbReference type="EMBL" id="AZHD01000003">
    <property type="protein sequence ID" value="OAA65685.1"/>
    <property type="molecule type" value="Genomic_DNA"/>
</dbReference>
<feature type="domain" description="ABC transmembrane type-1" evidence="14">
    <location>
        <begin position="109"/>
        <end position="332"/>
    </location>
</feature>
<evidence type="ECO:0000256" key="5">
    <source>
        <dbReference type="ARBA" id="ARBA00022737"/>
    </source>
</evidence>
<feature type="transmembrane region" description="Helical" evidence="12">
    <location>
        <begin position="906"/>
        <end position="928"/>
    </location>
</feature>
<evidence type="ECO:0000256" key="9">
    <source>
        <dbReference type="ARBA" id="ARBA00023136"/>
    </source>
</evidence>
<feature type="domain" description="ABC transmembrane type-1" evidence="14">
    <location>
        <begin position="680"/>
        <end position="967"/>
    </location>
</feature>
<dbReference type="InterPro" id="IPR027417">
    <property type="entry name" value="P-loop_NTPase"/>
</dbReference>
<dbReference type="Gene3D" id="3.40.50.300">
    <property type="entry name" value="P-loop containing nucleotide triphosphate hydrolases"/>
    <property type="match status" value="2"/>
</dbReference>
<feature type="domain" description="ABC transporter" evidence="13">
    <location>
        <begin position="367"/>
        <end position="601"/>
    </location>
</feature>
<dbReference type="InterPro" id="IPR036640">
    <property type="entry name" value="ABC1_TM_sf"/>
</dbReference>
<dbReference type="InterPro" id="IPR011527">
    <property type="entry name" value="ABC1_TM_dom"/>
</dbReference>
<keyword evidence="9 12" id="KW-0472">Membrane</keyword>
<dbReference type="Proteomes" id="UP000076874">
    <property type="component" value="Unassembled WGS sequence"/>
</dbReference>
<feature type="transmembrane region" description="Helical" evidence="12">
    <location>
        <begin position="799"/>
        <end position="817"/>
    </location>
</feature>
<evidence type="ECO:0000313" key="16">
    <source>
        <dbReference type="Proteomes" id="UP000076874"/>
    </source>
</evidence>
<sequence length="1273" mass="139189">MEKKEVASKAARGPLREEEHDNASNESSMASYFKRIFRYNDTTGWIVTAIATICMVATGVLLPLMNLVFGKFVNIFNDYLTGRKTPDEFRSSLNHYAYAQAQQDRALTLISINAIRVTRKLRLDFLKHTLRQEIGFFDASSHASIASSIGTQANLAHQGVSEKYGLTVQAITTFFAAFGVAFGVQWKLTLITLCIVPAILLVIGVTASLDMVIENKIMAIWSDTDKLAEEVFANIRSVHAFWAFPTMTRKFEAYIDEARVFGRKKPPLHAVMFCVQFFCIYAGYGLAFWQGVRMYHRGEISEPGKIVTVIFAVLLAAQGLTQIAPQIMVVSKAAAAAHTLFRTIDRSSKIDSLSDEGVRPPTCRGDVAFHKVSFTYPSRPGIQVLDNLSLTIPANKVTAIVGPSGSGKSTLVALIERWFSPSRGKITLDGGSIEDLNIQWLRTNIRLVQQNVANGLAGTPQAGLADDEKMELVKEACKLAFAHDFVEKLPEGYGTQVGERGAMLSGGQKQRLVIARSIVSKPRVLLLDEATSALDPHAEHIVQRALNNVASSRTTLVIAHRLSTIHNADSIVVMARGKIVEQGTHEELLTRRGAYYRLVLSQDLGQETRHPNNSEDDYDKTLAEVDNEKPPTSLMYTGEQPVADVNKSSDKLISTMTNYNLLRCLYIIIKEQKCLHVPFAVMGLAAFVVGRIYPAFAVLFSRVVGVFALSGHVLISRGDFYALMFFVMALGNLIAYGVLGWMSAVISQAIANNYRLEVFNSVLRQTMAFFDEPDNTTGTLVSRLASEPAALQELLSSNVALILTICVNLASSCILAIAVGWKLGLVLVFGALPPLVAAGHARMRLELKLDDDTAARFANSAGLASEAVRAIRTVASLALERDILAAYEASLRSSSKTAIWSLASTMFWYALSQSISFLSMALGFWYGGRLMSFGEYSAQQFYTVFVAVIFSGEAAASFFMYTSSITQAQRAANYIFRLRQQIPQDLLDNSDESRSSSSSDGGNKAAMSLQCQDLSFAYPRRPALSVLEHVSLAVRPGQFVAFVGASGCGKTTMISLLERFYDPTSGVLLLNGVDVKTIHPKRSRRGMALVQQEPVLYQGSVRDNILLGLADQNRDGAKEPGDAEIMEVCRQANIAAFIESLPDGLASPCGSQGLQFSGGQRQRIAIARALIREPRLLLLDEATSSLDTESERLVQAALEAVATKRTANGDGPGVEAGRARTTVAVAHRLSTIKNADIIFVFSRGHVVEVGNHDDLVRKKGLYYQLCLGQSLDQ</sequence>
<evidence type="ECO:0000256" key="3">
    <source>
        <dbReference type="ARBA" id="ARBA00022448"/>
    </source>
</evidence>
<keyword evidence="7" id="KW-0067">ATP-binding</keyword>
<feature type="region of interest" description="Disordered" evidence="11">
    <location>
        <begin position="1"/>
        <end position="23"/>
    </location>
</feature>
<comment type="similarity">
    <text evidence="2">Belongs to the ABC transporter superfamily. ABCB family. Multidrug resistance exporter (TC 3.A.1.201) subfamily.</text>
</comment>
<dbReference type="PROSITE" id="PS50929">
    <property type="entry name" value="ABC_TM1F"/>
    <property type="match status" value="2"/>
</dbReference>